<keyword evidence="5" id="KW-1185">Reference proteome</keyword>
<feature type="transmembrane region" description="Helical" evidence="2">
    <location>
        <begin position="304"/>
        <end position="325"/>
    </location>
</feature>
<dbReference type="STRING" id="229535.A0A0M8NZV3"/>
<comment type="caution">
    <text evidence="4">The sequence shown here is derived from an EMBL/GenBank/DDBJ whole genome shotgun (WGS) entry which is preliminary data.</text>
</comment>
<evidence type="ECO:0000313" key="4">
    <source>
        <dbReference type="EMBL" id="KOS38394.1"/>
    </source>
</evidence>
<evidence type="ECO:0000256" key="2">
    <source>
        <dbReference type="SAM" id="Phobius"/>
    </source>
</evidence>
<gene>
    <name evidence="4" type="ORF">ACN38_g10781</name>
</gene>
<keyword evidence="2" id="KW-0472">Membrane</keyword>
<keyword evidence="3" id="KW-0732">Signal</keyword>
<dbReference type="Proteomes" id="UP000037696">
    <property type="component" value="Unassembled WGS sequence"/>
</dbReference>
<proteinExistence type="predicted"/>
<feature type="transmembrane region" description="Helical" evidence="2">
    <location>
        <begin position="260"/>
        <end position="283"/>
    </location>
</feature>
<organism evidence="4 5">
    <name type="scientific">Penicillium nordicum</name>
    <dbReference type="NCBI Taxonomy" id="229535"/>
    <lineage>
        <taxon>Eukaryota</taxon>
        <taxon>Fungi</taxon>
        <taxon>Dikarya</taxon>
        <taxon>Ascomycota</taxon>
        <taxon>Pezizomycotina</taxon>
        <taxon>Eurotiomycetes</taxon>
        <taxon>Eurotiomycetidae</taxon>
        <taxon>Eurotiales</taxon>
        <taxon>Aspergillaceae</taxon>
        <taxon>Penicillium</taxon>
    </lineage>
</organism>
<feature type="compositionally biased region" description="Basic and acidic residues" evidence="1">
    <location>
        <begin position="431"/>
        <end position="441"/>
    </location>
</feature>
<name>A0A0M8NZV3_9EURO</name>
<feature type="signal peptide" evidence="3">
    <location>
        <begin position="1"/>
        <end position="21"/>
    </location>
</feature>
<dbReference type="AlphaFoldDB" id="A0A0M8NZV3"/>
<keyword evidence="2" id="KW-0812">Transmembrane</keyword>
<evidence type="ECO:0000313" key="5">
    <source>
        <dbReference type="Proteomes" id="UP000037696"/>
    </source>
</evidence>
<feature type="region of interest" description="Disordered" evidence="1">
    <location>
        <begin position="372"/>
        <end position="441"/>
    </location>
</feature>
<reference evidence="4 5" key="1">
    <citation type="submission" date="2015-08" db="EMBL/GenBank/DDBJ databases">
        <title>Genome sequencing of Penicillium nordicum.</title>
        <authorList>
            <person name="Nguyen H.D."/>
            <person name="Seifert K.A."/>
        </authorList>
    </citation>
    <scope>NUCLEOTIDE SEQUENCE [LARGE SCALE GENOMIC DNA]</scope>
    <source>
        <strain evidence="4 5">DAOMC 185683</strain>
    </source>
</reference>
<evidence type="ECO:0000256" key="1">
    <source>
        <dbReference type="SAM" id="MobiDB-lite"/>
    </source>
</evidence>
<feature type="compositionally biased region" description="Polar residues" evidence="1">
    <location>
        <begin position="391"/>
        <end position="400"/>
    </location>
</feature>
<evidence type="ECO:0000256" key="3">
    <source>
        <dbReference type="SAM" id="SignalP"/>
    </source>
</evidence>
<protein>
    <submittedName>
        <fullName evidence="4">Uncharacterized protein</fullName>
    </submittedName>
</protein>
<dbReference type="OrthoDB" id="3795566at2759"/>
<keyword evidence="2" id="KW-1133">Transmembrane helix</keyword>
<dbReference type="EMBL" id="LHQQ01000254">
    <property type="protein sequence ID" value="KOS38394.1"/>
    <property type="molecule type" value="Genomic_DNA"/>
</dbReference>
<accession>A0A0M8NZV3</accession>
<feature type="chain" id="PRO_5005819398" evidence="3">
    <location>
        <begin position="22"/>
        <end position="469"/>
    </location>
</feature>
<sequence length="469" mass="52269">MAPSHSLILLLSLVLRPFVQAAPWIVTDTYEQAVNTDYYSELVTEVNQISPTATLPVEALSTVTSTNTIYDYTVVEKLYPTGYGEEPDPYDGYRNAVGSDRTYHSTIYKVNLTFSAPTACSTQWTTTTAARVRPPYGIATLLPRDNVVTSTSVDNSQPFEPTTYIYEVVFVEPTQIPSKTLDSLSLYNTPTSRYIGSGCQYTGVSSDYNGNSGYYTGLSDGPGDTQYTDGTSSSGSGYYNYGYDDDYDWFTSTWGSGLGISYLAIVLICGLGWIGIVFILGMIEAWVRFRRLMTGWQTRRGFPLFWSFILLPLSLFCLFCFRKGYRARSKEDAEILQKRWDAMGFWTKMRLFFAWGFRFKYPTVLGPAPATVKANKRPVESGPRLLDVTPPGTNAPSRAASTEGAPGAGPENCLPNIHTSTASHPFHRSKQKDEKSQKEKSQVWFLGIAERGGRTRSLKIKSLTLYRLS</sequence>